<dbReference type="Pfam" id="PF00578">
    <property type="entry name" value="AhpC-TSA"/>
    <property type="match status" value="1"/>
</dbReference>
<dbReference type="Pfam" id="PF17991">
    <property type="entry name" value="Thioredoxin_10"/>
    <property type="match status" value="1"/>
</dbReference>
<proteinExistence type="predicted"/>
<evidence type="ECO:0000256" key="1">
    <source>
        <dbReference type="SAM" id="Coils"/>
    </source>
</evidence>
<dbReference type="InterPro" id="IPR050553">
    <property type="entry name" value="Thioredoxin_ResA/DsbE_sf"/>
</dbReference>
<comment type="caution">
    <text evidence="3">The sequence shown here is derived from an EMBL/GenBank/DDBJ whole genome shotgun (WGS) entry which is preliminary data.</text>
</comment>
<dbReference type="PROSITE" id="PS51352">
    <property type="entry name" value="THIOREDOXIN_2"/>
    <property type="match status" value="1"/>
</dbReference>
<evidence type="ECO:0000313" key="3">
    <source>
        <dbReference type="EMBL" id="OGG50660.1"/>
    </source>
</evidence>
<sequence length="362" mass="40363">MKKILFLLGGIALVVGGVYFTRPASVSLPSSIMPASAPSASNADKEKKYVRAPEFVNPSGFINTNGIALKDVVGSKVILVDFWTYSCINCQRTLPYLTAWYDKYKDQGLEIISVHTPEFAFEKKNENVARAAKEFGINYPIIQDNDYATWNAYGNRYWPRKYLIDIDGYIVYDHIGEGAYEETERKIQEALAERKARLKEEGEIARSTVDVAEEKTHARSPEIYFGAARNTNFGNGKKQTRGEQTLTTPEKITTDTLYLDGTWDFGEEFAQNRTAQAKITFRYNAKNVFMVARADTPISLRILRDGMPIMATVSGVDVADGAATVRDDRLYHLVADPAGAGEHTLEIIVDSPGLQAFTFTFG</sequence>
<dbReference type="GO" id="GO:0016491">
    <property type="term" value="F:oxidoreductase activity"/>
    <property type="evidence" value="ECO:0007669"/>
    <property type="project" value="InterPro"/>
</dbReference>
<dbReference type="InterPro" id="IPR041017">
    <property type="entry name" value="Thioredoxin_10"/>
</dbReference>
<dbReference type="GO" id="GO:0016209">
    <property type="term" value="F:antioxidant activity"/>
    <property type="evidence" value="ECO:0007669"/>
    <property type="project" value="InterPro"/>
</dbReference>
<dbReference type="InterPro" id="IPR000866">
    <property type="entry name" value="AhpC/TSA"/>
</dbReference>
<reference evidence="3 4" key="1">
    <citation type="journal article" date="2016" name="Nat. Commun.">
        <title>Thousands of microbial genomes shed light on interconnected biogeochemical processes in an aquifer system.</title>
        <authorList>
            <person name="Anantharaman K."/>
            <person name="Brown C.T."/>
            <person name="Hug L.A."/>
            <person name="Sharon I."/>
            <person name="Castelle C.J."/>
            <person name="Probst A.J."/>
            <person name="Thomas B.C."/>
            <person name="Singh A."/>
            <person name="Wilkins M.J."/>
            <person name="Karaoz U."/>
            <person name="Brodie E.L."/>
            <person name="Williams K.H."/>
            <person name="Hubbard S.S."/>
            <person name="Banfield J.F."/>
        </authorList>
    </citation>
    <scope>NUCLEOTIDE SEQUENCE [LARGE SCALE GENOMIC DNA]</scope>
</reference>
<dbReference type="AlphaFoldDB" id="A0A1F6CNM0"/>
<dbReference type="PANTHER" id="PTHR42852:SF13">
    <property type="entry name" value="PROTEIN DIPZ"/>
    <property type="match status" value="1"/>
</dbReference>
<evidence type="ECO:0000313" key="4">
    <source>
        <dbReference type="Proteomes" id="UP000176445"/>
    </source>
</evidence>
<dbReference type="Gene3D" id="3.40.30.10">
    <property type="entry name" value="Glutaredoxin"/>
    <property type="match status" value="1"/>
</dbReference>
<dbReference type="EMBL" id="MFKW01000045">
    <property type="protein sequence ID" value="OGG50660.1"/>
    <property type="molecule type" value="Genomic_DNA"/>
</dbReference>
<evidence type="ECO:0000259" key="2">
    <source>
        <dbReference type="PROSITE" id="PS51352"/>
    </source>
</evidence>
<organism evidence="3 4">
    <name type="scientific">Candidatus Kaiserbacteria bacterium RIFCSPHIGHO2_01_FULL_54_36b</name>
    <dbReference type="NCBI Taxonomy" id="1798483"/>
    <lineage>
        <taxon>Bacteria</taxon>
        <taxon>Candidatus Kaiseribacteriota</taxon>
    </lineage>
</organism>
<dbReference type="Proteomes" id="UP000176445">
    <property type="component" value="Unassembled WGS sequence"/>
</dbReference>
<dbReference type="InterPro" id="IPR036249">
    <property type="entry name" value="Thioredoxin-like_sf"/>
</dbReference>
<protein>
    <recommendedName>
        <fullName evidence="2">Thioredoxin domain-containing protein</fullName>
    </recommendedName>
</protein>
<dbReference type="Gene3D" id="2.60.120.260">
    <property type="entry name" value="Galactose-binding domain-like"/>
    <property type="match status" value="1"/>
</dbReference>
<dbReference type="PANTHER" id="PTHR42852">
    <property type="entry name" value="THIOL:DISULFIDE INTERCHANGE PROTEIN DSBE"/>
    <property type="match status" value="1"/>
</dbReference>
<feature type="coiled-coil region" evidence="1">
    <location>
        <begin position="180"/>
        <end position="215"/>
    </location>
</feature>
<dbReference type="InterPro" id="IPR013766">
    <property type="entry name" value="Thioredoxin_domain"/>
</dbReference>
<feature type="domain" description="Thioredoxin" evidence="2">
    <location>
        <begin position="31"/>
        <end position="192"/>
    </location>
</feature>
<dbReference type="SUPFAM" id="SSF52833">
    <property type="entry name" value="Thioredoxin-like"/>
    <property type="match status" value="1"/>
</dbReference>
<name>A0A1F6CNM0_9BACT</name>
<gene>
    <name evidence="3" type="ORF">A2704_06910</name>
</gene>
<accession>A0A1F6CNM0</accession>
<keyword evidence="1" id="KW-0175">Coiled coil</keyword>